<organism evidence="1 2">
    <name type="scientific">Paramecium bursaria Chlorella virus NY2A</name>
    <name type="common">PBCV-NY2A</name>
    <dbReference type="NCBI Taxonomy" id="46021"/>
    <lineage>
        <taxon>Viruses</taxon>
        <taxon>Varidnaviria</taxon>
        <taxon>Bamfordvirae</taxon>
        <taxon>Nucleocytoviricota</taxon>
        <taxon>Megaviricetes</taxon>
        <taxon>Algavirales</taxon>
        <taxon>Phycodnaviridae</taxon>
        <taxon>Chlorovirus</taxon>
        <taxon>Chlorovirus americanus</taxon>
    </lineage>
</organism>
<dbReference type="OrthoDB" id="38408at10239"/>
<dbReference type="GeneID" id="5659102"/>
<sequence>MTLYFGLNIVSRSKSVKSILDRSRFSRSKSNIISRSFSKLILRVLFVDDNDGNLVHINKQTNLYLYKIRDQMTNDNSKSLYKHYLPIVFTKI</sequence>
<dbReference type="RefSeq" id="YP_001497872.1">
    <property type="nucleotide sequence ID" value="NC_009898.1"/>
</dbReference>
<gene>
    <name evidence="1" type="primary">b676R</name>
    <name evidence="1" type="ORF">NY2A_b676R</name>
</gene>
<protein>
    <submittedName>
        <fullName evidence="1">Uncharacterized protein b676R</fullName>
    </submittedName>
</protein>
<dbReference type="Proteomes" id="UP000202419">
    <property type="component" value="Segment"/>
</dbReference>
<dbReference type="EMBL" id="DQ491002">
    <property type="protein sequence ID" value="ABT15075.1"/>
    <property type="molecule type" value="Genomic_DNA"/>
</dbReference>
<name>A7IXK1_PBCVN</name>
<evidence type="ECO:0000313" key="1">
    <source>
        <dbReference type="EMBL" id="ABT15075.1"/>
    </source>
</evidence>
<evidence type="ECO:0000313" key="2">
    <source>
        <dbReference type="Proteomes" id="UP000202419"/>
    </source>
</evidence>
<reference evidence="1 2" key="1">
    <citation type="journal article" date="2007" name="Virology">
        <title>Sequence and annotation of the 369-kb NY-2A and the 345-kb AR158 viruses that infect Chlorella NC64A.</title>
        <authorList>
            <person name="Fitzgerald L.A."/>
            <person name="Graves M.V."/>
            <person name="Li X."/>
            <person name="Feldblyum T."/>
            <person name="Nierman W.C."/>
            <person name="Van Etten J.L."/>
        </authorList>
    </citation>
    <scope>NUCLEOTIDE SEQUENCE [LARGE SCALE GENOMIC DNA]</scope>
    <source>
        <strain evidence="1 2">NY-2A</strain>
    </source>
</reference>
<dbReference type="KEGG" id="vg:5659102"/>
<accession>A7IXK1</accession>
<proteinExistence type="predicted"/>
<keyword evidence="2" id="KW-1185">Reference proteome</keyword>
<organismHost>
    <name type="scientific">Chlorella</name>
    <dbReference type="NCBI Taxonomy" id="3071"/>
</organismHost>